<gene>
    <name evidence="1" type="ORF">MSG28_001598</name>
</gene>
<reference evidence="1 2" key="1">
    <citation type="journal article" date="2022" name="Genome Biol. Evol.">
        <title>The Spruce Budworm Genome: Reconstructing the Evolutionary History of Antifreeze Proteins.</title>
        <authorList>
            <person name="Beliveau C."/>
            <person name="Gagne P."/>
            <person name="Picq S."/>
            <person name="Vernygora O."/>
            <person name="Keeling C.I."/>
            <person name="Pinkney K."/>
            <person name="Doucet D."/>
            <person name="Wen F."/>
            <person name="Johnston J.S."/>
            <person name="Maaroufi H."/>
            <person name="Boyle B."/>
            <person name="Laroche J."/>
            <person name="Dewar K."/>
            <person name="Juretic N."/>
            <person name="Blackburn G."/>
            <person name="Nisole A."/>
            <person name="Brunet B."/>
            <person name="Brandao M."/>
            <person name="Lumley L."/>
            <person name="Duan J."/>
            <person name="Quan G."/>
            <person name="Lucarotti C.J."/>
            <person name="Roe A.D."/>
            <person name="Sperling F.A.H."/>
            <person name="Levesque R.C."/>
            <person name="Cusson M."/>
        </authorList>
    </citation>
    <scope>NUCLEOTIDE SEQUENCE [LARGE SCALE GENOMIC DNA]</scope>
    <source>
        <strain evidence="1">Glfc:IPQL:Cfum</strain>
    </source>
</reference>
<protein>
    <submittedName>
        <fullName evidence="1">Uncharacterized protein</fullName>
    </submittedName>
</protein>
<proteinExistence type="predicted"/>
<organism evidence="1 2">
    <name type="scientific">Choristoneura fumiferana</name>
    <name type="common">Spruce budworm moth</name>
    <name type="synonym">Archips fumiferana</name>
    <dbReference type="NCBI Taxonomy" id="7141"/>
    <lineage>
        <taxon>Eukaryota</taxon>
        <taxon>Metazoa</taxon>
        <taxon>Ecdysozoa</taxon>
        <taxon>Arthropoda</taxon>
        <taxon>Hexapoda</taxon>
        <taxon>Insecta</taxon>
        <taxon>Pterygota</taxon>
        <taxon>Neoptera</taxon>
        <taxon>Endopterygota</taxon>
        <taxon>Lepidoptera</taxon>
        <taxon>Glossata</taxon>
        <taxon>Ditrysia</taxon>
        <taxon>Tortricoidea</taxon>
        <taxon>Tortricidae</taxon>
        <taxon>Tortricinae</taxon>
        <taxon>Choristoneura</taxon>
    </lineage>
</organism>
<dbReference type="Proteomes" id="UP001064048">
    <property type="component" value="Chromosome 2"/>
</dbReference>
<dbReference type="EMBL" id="CM046102">
    <property type="protein sequence ID" value="KAI8440218.1"/>
    <property type="molecule type" value="Genomic_DNA"/>
</dbReference>
<sequence length="202" mass="22577">MSKEERAVLLGSCVRHDKKLNTRSPLMNEVFCDRDIDYRMMGLGVIKVQRTTPRIQYMYNAVAGPEEKLNELGIPLGIIGKPRTAFDTMLRPVPTAGDGKSKLLLWRRRSCMKTYLLHSVAIISDLPPVAVETIQMPTKAPTGAIEFRDDVDLIEQDAKDIAIHSSTKHTQPHTDKPATSSDDRAIYKGVDFLLSVLLTSDK</sequence>
<comment type="caution">
    <text evidence="1">The sequence shown here is derived from an EMBL/GenBank/DDBJ whole genome shotgun (WGS) entry which is preliminary data.</text>
</comment>
<evidence type="ECO:0000313" key="1">
    <source>
        <dbReference type="EMBL" id="KAI8440218.1"/>
    </source>
</evidence>
<evidence type="ECO:0000313" key="2">
    <source>
        <dbReference type="Proteomes" id="UP001064048"/>
    </source>
</evidence>
<keyword evidence="2" id="KW-1185">Reference proteome</keyword>
<name>A0ACC0KUS7_CHOFU</name>
<accession>A0ACC0KUS7</accession>